<dbReference type="AlphaFoldDB" id="A0A0D3JR48"/>
<dbReference type="PaxDb" id="2903-EOD03849"/>
<proteinExistence type="predicted"/>
<dbReference type="EnsemblProtists" id="EOD03849">
    <property type="protein sequence ID" value="EOD03849"/>
    <property type="gene ID" value="EMIHUDRAFT_221608"/>
</dbReference>
<organism evidence="2 3">
    <name type="scientific">Emiliania huxleyi (strain CCMP1516)</name>
    <dbReference type="NCBI Taxonomy" id="280463"/>
    <lineage>
        <taxon>Eukaryota</taxon>
        <taxon>Haptista</taxon>
        <taxon>Haptophyta</taxon>
        <taxon>Prymnesiophyceae</taxon>
        <taxon>Isochrysidales</taxon>
        <taxon>Noelaerhabdaceae</taxon>
        <taxon>Emiliania</taxon>
    </lineage>
</organism>
<dbReference type="Proteomes" id="UP000013827">
    <property type="component" value="Unassembled WGS sequence"/>
</dbReference>
<evidence type="ECO:0000256" key="1">
    <source>
        <dbReference type="SAM" id="MobiDB-lite"/>
    </source>
</evidence>
<dbReference type="GeneID" id="17271527"/>
<name>A0A0D3JR48_EMIH1</name>
<dbReference type="GeneID" id="17250067"/>
<dbReference type="RefSeq" id="XP_005756278.1">
    <property type="nucleotide sequence ID" value="XM_005756221.1"/>
</dbReference>
<keyword evidence="3" id="KW-1185">Reference proteome</keyword>
<dbReference type="RefSeq" id="XP_005778412.1">
    <property type="nucleotide sequence ID" value="XM_005778355.1"/>
</dbReference>
<feature type="region of interest" description="Disordered" evidence="1">
    <location>
        <begin position="29"/>
        <end position="49"/>
    </location>
</feature>
<dbReference type="HOGENOM" id="CLU_3145623_0_0_1"/>
<evidence type="ECO:0000313" key="3">
    <source>
        <dbReference type="Proteomes" id="UP000013827"/>
    </source>
</evidence>
<dbReference type="KEGG" id="ehx:EMIHUDRAFT_221608"/>
<protein>
    <submittedName>
        <fullName evidence="2">Uncharacterized protein</fullName>
    </submittedName>
</protein>
<sequence>MRFAAEGRRMLERRVKMRALVTKDLERVRREGGVPGTPGIMMGPPDIGI</sequence>
<dbReference type="KEGG" id="ehx:EMIHUDRAFT_237255"/>
<accession>A0A0D3JR48</accession>
<dbReference type="EnsemblProtists" id="EOD25983">
    <property type="protein sequence ID" value="EOD25983"/>
    <property type="gene ID" value="EMIHUDRAFT_237255"/>
</dbReference>
<reference evidence="3" key="1">
    <citation type="journal article" date="2013" name="Nature">
        <title>Pan genome of the phytoplankton Emiliania underpins its global distribution.</title>
        <authorList>
            <person name="Read B.A."/>
            <person name="Kegel J."/>
            <person name="Klute M.J."/>
            <person name="Kuo A."/>
            <person name="Lefebvre S.C."/>
            <person name="Maumus F."/>
            <person name="Mayer C."/>
            <person name="Miller J."/>
            <person name="Monier A."/>
            <person name="Salamov A."/>
            <person name="Young J."/>
            <person name="Aguilar M."/>
            <person name="Claverie J.M."/>
            <person name="Frickenhaus S."/>
            <person name="Gonzalez K."/>
            <person name="Herman E.K."/>
            <person name="Lin Y.C."/>
            <person name="Napier J."/>
            <person name="Ogata H."/>
            <person name="Sarno A.F."/>
            <person name="Shmutz J."/>
            <person name="Schroeder D."/>
            <person name="de Vargas C."/>
            <person name="Verret F."/>
            <person name="von Dassow P."/>
            <person name="Valentin K."/>
            <person name="Van de Peer Y."/>
            <person name="Wheeler G."/>
            <person name="Dacks J.B."/>
            <person name="Delwiche C.F."/>
            <person name="Dyhrman S.T."/>
            <person name="Glockner G."/>
            <person name="John U."/>
            <person name="Richards T."/>
            <person name="Worden A.Z."/>
            <person name="Zhang X."/>
            <person name="Grigoriev I.V."/>
            <person name="Allen A.E."/>
            <person name="Bidle K."/>
            <person name="Borodovsky M."/>
            <person name="Bowler C."/>
            <person name="Brownlee C."/>
            <person name="Cock J.M."/>
            <person name="Elias M."/>
            <person name="Gladyshev V.N."/>
            <person name="Groth M."/>
            <person name="Guda C."/>
            <person name="Hadaegh A."/>
            <person name="Iglesias-Rodriguez M.D."/>
            <person name="Jenkins J."/>
            <person name="Jones B.M."/>
            <person name="Lawson T."/>
            <person name="Leese F."/>
            <person name="Lindquist E."/>
            <person name="Lobanov A."/>
            <person name="Lomsadze A."/>
            <person name="Malik S.B."/>
            <person name="Marsh M.E."/>
            <person name="Mackinder L."/>
            <person name="Mock T."/>
            <person name="Mueller-Roeber B."/>
            <person name="Pagarete A."/>
            <person name="Parker M."/>
            <person name="Probert I."/>
            <person name="Quesneville H."/>
            <person name="Raines C."/>
            <person name="Rensing S.A."/>
            <person name="Riano-Pachon D.M."/>
            <person name="Richier S."/>
            <person name="Rokitta S."/>
            <person name="Shiraiwa Y."/>
            <person name="Soanes D.M."/>
            <person name="van der Giezen M."/>
            <person name="Wahlund T.M."/>
            <person name="Williams B."/>
            <person name="Wilson W."/>
            <person name="Wolfe G."/>
            <person name="Wurch L.L."/>
        </authorList>
    </citation>
    <scope>NUCLEOTIDE SEQUENCE</scope>
</reference>
<evidence type="ECO:0000313" key="2">
    <source>
        <dbReference type="EnsemblProtists" id="EOD25983"/>
    </source>
</evidence>
<reference evidence="2" key="2">
    <citation type="submission" date="2024-10" db="UniProtKB">
        <authorList>
            <consortium name="EnsemblProtists"/>
        </authorList>
    </citation>
    <scope>IDENTIFICATION</scope>
</reference>